<comment type="caution">
    <text evidence="14">The sequence shown here is derived from an EMBL/GenBank/DDBJ whole genome shotgun (WGS) entry which is preliminary data.</text>
</comment>
<organism evidence="14 15">
    <name type="scientific">Pseudohoeflea suaedae</name>
    <dbReference type="NCBI Taxonomy" id="877384"/>
    <lineage>
        <taxon>Bacteria</taxon>
        <taxon>Pseudomonadati</taxon>
        <taxon>Pseudomonadota</taxon>
        <taxon>Alphaproteobacteria</taxon>
        <taxon>Hyphomicrobiales</taxon>
        <taxon>Rhizobiaceae</taxon>
        <taxon>Pseudohoeflea</taxon>
    </lineage>
</organism>
<proteinExistence type="inferred from homology"/>
<dbReference type="Pfam" id="PF02606">
    <property type="entry name" value="LpxK"/>
    <property type="match status" value="1"/>
</dbReference>
<comment type="similarity">
    <text evidence="13">Belongs to the LpxK family.</text>
</comment>
<dbReference type="OrthoDB" id="9766423at2"/>
<dbReference type="GO" id="GO:0005524">
    <property type="term" value="F:ATP binding"/>
    <property type="evidence" value="ECO:0007669"/>
    <property type="project" value="UniProtKB-UniRule"/>
</dbReference>
<dbReference type="SUPFAM" id="SSF52540">
    <property type="entry name" value="P-loop containing nucleoside triphosphate hydrolases"/>
    <property type="match status" value="1"/>
</dbReference>
<comment type="pathway">
    <text evidence="2 13">Glycolipid biosynthesis; lipid IV(A) biosynthesis; lipid IV(A) from (3R)-3-hydroxytetradecanoyl-[acyl-carrier-protein] and UDP-N-acetyl-alpha-D-glucosamine: step 6/6.</text>
</comment>
<dbReference type="EMBL" id="SMSI01000001">
    <property type="protein sequence ID" value="TDH38494.1"/>
    <property type="molecule type" value="Genomic_DNA"/>
</dbReference>
<evidence type="ECO:0000256" key="9">
    <source>
        <dbReference type="ARBA" id="ARBA00022777"/>
    </source>
</evidence>
<evidence type="ECO:0000256" key="5">
    <source>
        <dbReference type="ARBA" id="ARBA00022516"/>
    </source>
</evidence>
<dbReference type="PANTHER" id="PTHR42724">
    <property type="entry name" value="TETRAACYLDISACCHARIDE 4'-KINASE"/>
    <property type="match status" value="1"/>
</dbReference>
<dbReference type="EC" id="2.7.1.130" evidence="3 13"/>
<keyword evidence="7 13" id="KW-0808">Transferase</keyword>
<feature type="binding site" evidence="13">
    <location>
        <begin position="54"/>
        <end position="61"/>
    </location>
    <ligand>
        <name>ATP</name>
        <dbReference type="ChEBI" id="CHEBI:30616"/>
    </ligand>
</feature>
<evidence type="ECO:0000256" key="13">
    <source>
        <dbReference type="HAMAP-Rule" id="MF_00409"/>
    </source>
</evidence>
<evidence type="ECO:0000256" key="1">
    <source>
        <dbReference type="ARBA" id="ARBA00002274"/>
    </source>
</evidence>
<dbReference type="PANTHER" id="PTHR42724:SF1">
    <property type="entry name" value="TETRAACYLDISACCHARIDE 4'-KINASE, MITOCHONDRIAL-RELATED"/>
    <property type="match status" value="1"/>
</dbReference>
<evidence type="ECO:0000256" key="7">
    <source>
        <dbReference type="ARBA" id="ARBA00022679"/>
    </source>
</evidence>
<evidence type="ECO:0000256" key="8">
    <source>
        <dbReference type="ARBA" id="ARBA00022741"/>
    </source>
</evidence>
<keyword evidence="15" id="KW-1185">Reference proteome</keyword>
<dbReference type="GO" id="GO:0009245">
    <property type="term" value="P:lipid A biosynthetic process"/>
    <property type="evidence" value="ECO:0007669"/>
    <property type="project" value="UniProtKB-UniRule"/>
</dbReference>
<dbReference type="GO" id="GO:0009244">
    <property type="term" value="P:lipopolysaccharide core region biosynthetic process"/>
    <property type="evidence" value="ECO:0007669"/>
    <property type="project" value="TreeGrafter"/>
</dbReference>
<evidence type="ECO:0000256" key="3">
    <source>
        <dbReference type="ARBA" id="ARBA00012071"/>
    </source>
</evidence>
<dbReference type="GO" id="GO:0005886">
    <property type="term" value="C:plasma membrane"/>
    <property type="evidence" value="ECO:0007669"/>
    <property type="project" value="TreeGrafter"/>
</dbReference>
<keyword evidence="6 13" id="KW-0441">Lipid A biosynthesis</keyword>
<dbReference type="UniPathway" id="UPA00359">
    <property type="reaction ID" value="UER00482"/>
</dbReference>
<evidence type="ECO:0000256" key="6">
    <source>
        <dbReference type="ARBA" id="ARBA00022556"/>
    </source>
</evidence>
<comment type="catalytic activity">
    <reaction evidence="13">
        <text>a lipid A disaccharide + ATP = a lipid IVA + ADP + H(+)</text>
        <dbReference type="Rhea" id="RHEA:67840"/>
        <dbReference type="ChEBI" id="CHEBI:15378"/>
        <dbReference type="ChEBI" id="CHEBI:30616"/>
        <dbReference type="ChEBI" id="CHEBI:176343"/>
        <dbReference type="ChEBI" id="CHEBI:176425"/>
        <dbReference type="ChEBI" id="CHEBI:456216"/>
        <dbReference type="EC" id="2.7.1.130"/>
    </reaction>
</comment>
<dbReference type="AlphaFoldDB" id="A0A4R5PN67"/>
<accession>A0A4R5PN67</accession>
<evidence type="ECO:0000256" key="12">
    <source>
        <dbReference type="ARBA" id="ARBA00029757"/>
    </source>
</evidence>
<name>A0A4R5PN67_9HYPH</name>
<keyword evidence="10 13" id="KW-0067">ATP-binding</keyword>
<evidence type="ECO:0000256" key="2">
    <source>
        <dbReference type="ARBA" id="ARBA00004870"/>
    </source>
</evidence>
<comment type="function">
    <text evidence="1 13">Transfers the gamma-phosphate of ATP to the 4'-position of a tetraacyldisaccharide 1-phosphate intermediate (termed DS-1-P) to form tetraacyldisaccharide 1,4'-bis-phosphate (lipid IVA).</text>
</comment>
<keyword evidence="5 13" id="KW-0444">Lipid biosynthesis</keyword>
<keyword evidence="8 13" id="KW-0547">Nucleotide-binding</keyword>
<dbReference type="RefSeq" id="WP_133283329.1">
    <property type="nucleotide sequence ID" value="NZ_SMSI01000001.1"/>
</dbReference>
<keyword evidence="11 13" id="KW-0443">Lipid metabolism</keyword>
<sequence length="347" mass="37286">MVSEAPPFWWEKPGLQAALLSPVGWVYGRVARRIMEKRQRKAVSVPVICVGNFTVGGSGKTPTALALADAVEAVGLKPGFLTRGYGGNIRHATVVDPQQHSARLVGDEPMLLARRALTVASPDRPAGAELLMSEGADIIIMDDGFQSARLVFDHAVMVIDARKGVGNGRVFPAGPVRAPIVAQLRHADSLLVVGEGTAADRIIRMAARAAKSVHTAHLVPLAPERLKGQNCLAFAAIGDPGKFFETLEAAGIRVAHERGFPDHHTFADDEIQEMFDEADLYGLKLVTTAKDLVRLQGGHGKAQEMAGRVEVLEVRLDFDQSDTAGKIVKSAIEKCKRRLVASGHRPI</sequence>
<gene>
    <name evidence="13" type="primary">lpxK</name>
    <name evidence="14" type="ORF">E2A64_05140</name>
</gene>
<evidence type="ECO:0000256" key="4">
    <source>
        <dbReference type="ARBA" id="ARBA00016436"/>
    </source>
</evidence>
<keyword evidence="9 13" id="KW-0418">Kinase</keyword>
<dbReference type="HAMAP" id="MF_00409">
    <property type="entry name" value="LpxK"/>
    <property type="match status" value="1"/>
</dbReference>
<dbReference type="NCBIfam" id="TIGR00682">
    <property type="entry name" value="lpxK"/>
    <property type="match status" value="1"/>
</dbReference>
<reference evidence="14 15" key="1">
    <citation type="journal article" date="2013" name="Int. J. Syst. Evol. Microbiol.">
        <title>Hoeflea suaedae sp. nov., an endophytic bacterium isolated from the root of the halophyte Suaeda maritima.</title>
        <authorList>
            <person name="Chung E.J."/>
            <person name="Park J.A."/>
            <person name="Pramanik P."/>
            <person name="Bibi F."/>
            <person name="Jeon C.O."/>
            <person name="Chung Y.R."/>
        </authorList>
    </citation>
    <scope>NUCLEOTIDE SEQUENCE [LARGE SCALE GENOMIC DNA]</scope>
    <source>
        <strain evidence="14 15">YC6898</strain>
    </source>
</reference>
<protein>
    <recommendedName>
        <fullName evidence="4 13">Tetraacyldisaccharide 4'-kinase</fullName>
        <ecNumber evidence="3 13">2.7.1.130</ecNumber>
    </recommendedName>
    <alternativeName>
        <fullName evidence="12 13">Lipid A 4'-kinase</fullName>
    </alternativeName>
</protein>
<dbReference type="InterPro" id="IPR003758">
    <property type="entry name" value="LpxK"/>
</dbReference>
<evidence type="ECO:0000256" key="11">
    <source>
        <dbReference type="ARBA" id="ARBA00023098"/>
    </source>
</evidence>
<evidence type="ECO:0000256" key="10">
    <source>
        <dbReference type="ARBA" id="ARBA00022840"/>
    </source>
</evidence>
<dbReference type="Proteomes" id="UP000295131">
    <property type="component" value="Unassembled WGS sequence"/>
</dbReference>
<dbReference type="InterPro" id="IPR027417">
    <property type="entry name" value="P-loop_NTPase"/>
</dbReference>
<evidence type="ECO:0000313" key="15">
    <source>
        <dbReference type="Proteomes" id="UP000295131"/>
    </source>
</evidence>
<dbReference type="GO" id="GO:0009029">
    <property type="term" value="F:lipid-A 4'-kinase activity"/>
    <property type="evidence" value="ECO:0007669"/>
    <property type="project" value="UniProtKB-UniRule"/>
</dbReference>
<evidence type="ECO:0000313" key="14">
    <source>
        <dbReference type="EMBL" id="TDH38494.1"/>
    </source>
</evidence>